<comment type="subunit">
    <text evidence="7">Tetramer of two alpha and two beta chains.</text>
</comment>
<comment type="function">
    <text evidence="6 7">Recruits TFIIH to the initiation complex and stimulates the RNA polymerase II C-terminal domain kinase and DNA-dependent ATPase activities of TFIIH. Both TFIIH and TFIIE are required for promoter clearance by RNA polymerase.</text>
</comment>
<comment type="caution">
    <text evidence="10">The sequence shown here is derived from an EMBL/GenBank/DDBJ whole genome shotgun (WGS) entry which is preliminary data.</text>
</comment>
<dbReference type="AlphaFoldDB" id="A0A834XJW1"/>
<feature type="domain" description="TFIIE beta" evidence="9">
    <location>
        <begin position="59"/>
        <end position="148"/>
    </location>
</feature>
<keyword evidence="4 7" id="KW-0804">Transcription</keyword>
<evidence type="ECO:0000256" key="6">
    <source>
        <dbReference type="ARBA" id="ARBA00025581"/>
    </source>
</evidence>
<evidence type="ECO:0000256" key="5">
    <source>
        <dbReference type="ARBA" id="ARBA00023242"/>
    </source>
</evidence>
<evidence type="ECO:0000256" key="2">
    <source>
        <dbReference type="ARBA" id="ARBA00023015"/>
    </source>
</evidence>
<dbReference type="InterPro" id="IPR040501">
    <property type="entry name" value="TFA2_Winged_2"/>
</dbReference>
<dbReference type="InterPro" id="IPR016656">
    <property type="entry name" value="TFIIE-bsu"/>
</dbReference>
<protein>
    <recommendedName>
        <fullName evidence="7">Transcription initiation factor IIE subunit beta</fullName>
    </recommendedName>
</protein>
<name>A0A834XJW1_APHGI</name>
<evidence type="ECO:0000256" key="8">
    <source>
        <dbReference type="SAM" id="MobiDB-lite"/>
    </source>
</evidence>
<dbReference type="PIRSF" id="PIRSF016398">
    <property type="entry name" value="TFIIE-beta"/>
    <property type="match status" value="1"/>
</dbReference>
<dbReference type="InterPro" id="IPR036390">
    <property type="entry name" value="WH_DNA-bd_sf"/>
</dbReference>
<dbReference type="InterPro" id="IPR003166">
    <property type="entry name" value="TFIIE_bsu_DNA-bd"/>
</dbReference>
<comment type="similarity">
    <text evidence="7">Belongs to the TFIIE beta subunit family.</text>
</comment>
<keyword evidence="3 7" id="KW-0238">DNA-binding</keyword>
<dbReference type="Pfam" id="PF18121">
    <property type="entry name" value="TFA2_Winged_2"/>
    <property type="match status" value="1"/>
</dbReference>
<evidence type="ECO:0000313" key="10">
    <source>
        <dbReference type="EMBL" id="KAF7988573.1"/>
    </source>
</evidence>
<evidence type="ECO:0000256" key="4">
    <source>
        <dbReference type="ARBA" id="ARBA00023163"/>
    </source>
</evidence>
<dbReference type="GO" id="GO:0003677">
    <property type="term" value="F:DNA binding"/>
    <property type="evidence" value="ECO:0007669"/>
    <property type="project" value="UniProtKB-UniRule"/>
</dbReference>
<dbReference type="PANTHER" id="PTHR12716">
    <property type="entry name" value="TRANSCRIPTION INITIATION FACTOR IIE, BETA SUBUNIT"/>
    <property type="match status" value="1"/>
</dbReference>
<dbReference type="InterPro" id="IPR036388">
    <property type="entry name" value="WH-like_DNA-bd_sf"/>
</dbReference>
<gene>
    <name evidence="10" type="ORF">HCN44_001146</name>
</gene>
<dbReference type="EMBL" id="JACMRX010000005">
    <property type="protein sequence ID" value="KAF7988573.1"/>
    <property type="molecule type" value="Genomic_DNA"/>
</dbReference>
<evidence type="ECO:0000256" key="7">
    <source>
        <dbReference type="PIRNR" id="PIRNR016398"/>
    </source>
</evidence>
<feature type="region of interest" description="Disordered" evidence="8">
    <location>
        <begin position="249"/>
        <end position="290"/>
    </location>
</feature>
<dbReference type="GO" id="GO:0005673">
    <property type="term" value="C:transcription factor TFIIE complex"/>
    <property type="evidence" value="ECO:0007669"/>
    <property type="project" value="UniProtKB-UniRule"/>
</dbReference>
<keyword evidence="2 7" id="KW-0805">Transcription regulation</keyword>
<dbReference type="Proteomes" id="UP000639338">
    <property type="component" value="Unassembled WGS sequence"/>
</dbReference>
<sequence>MDPALLKERERFVKRALAAPVIEKKKQPVVNKQETAVRNDSFRKKQRSVSSVPNPYDYNLSGSTSTNKFGVLAKIIAFMKARYLNLLESEEKDHLLPLTFYEIINKAEMLNVEPKIKNWLENDALKNNPRISVDEYGKFNYKPPIENVRTKKTLLKKLKYNDLKNLGGTLLNELQESLPNCDKILKSIESEIITVERPDKKKIIFYNDKTATLEIEEDFKKLWRLASVEGMDDKNIEEYLEKNGINSMQDTRPKVAPIKRKRANNRRRNVKRPKDNEHLAGILENYDENE</sequence>
<keyword evidence="11" id="KW-1185">Reference proteome</keyword>
<keyword evidence="5 7" id="KW-0539">Nucleus</keyword>
<dbReference type="SUPFAM" id="SSF46785">
    <property type="entry name" value="Winged helix' DNA-binding domain"/>
    <property type="match status" value="1"/>
</dbReference>
<dbReference type="Pfam" id="PF02186">
    <property type="entry name" value="TFIIE_beta"/>
    <property type="match status" value="1"/>
</dbReference>
<feature type="compositionally biased region" description="Basic residues" evidence="8">
    <location>
        <begin position="257"/>
        <end position="271"/>
    </location>
</feature>
<evidence type="ECO:0000256" key="3">
    <source>
        <dbReference type="ARBA" id="ARBA00023125"/>
    </source>
</evidence>
<evidence type="ECO:0000313" key="11">
    <source>
        <dbReference type="Proteomes" id="UP000639338"/>
    </source>
</evidence>
<comment type="subcellular location">
    <subcellularLocation>
        <location evidence="1 7">Nucleus</location>
    </subcellularLocation>
</comment>
<dbReference type="GO" id="GO:0006367">
    <property type="term" value="P:transcription initiation at RNA polymerase II promoter"/>
    <property type="evidence" value="ECO:0007669"/>
    <property type="project" value="UniProtKB-UniRule"/>
</dbReference>
<evidence type="ECO:0000256" key="1">
    <source>
        <dbReference type="ARBA" id="ARBA00004123"/>
    </source>
</evidence>
<dbReference type="PANTHER" id="PTHR12716:SF8">
    <property type="entry name" value="TRANSCRIPTION INITIATION FACTOR IIE SUBUNIT BETA"/>
    <property type="match status" value="1"/>
</dbReference>
<dbReference type="GO" id="GO:0001097">
    <property type="term" value="F:TFIIH-class transcription factor complex binding"/>
    <property type="evidence" value="ECO:0007669"/>
    <property type="project" value="TreeGrafter"/>
</dbReference>
<accession>A0A834XJW1</accession>
<dbReference type="PROSITE" id="PS51351">
    <property type="entry name" value="TFIIE_BETA_C"/>
    <property type="match status" value="1"/>
</dbReference>
<proteinExistence type="inferred from homology"/>
<organism evidence="10 11">
    <name type="scientific">Aphidius gifuensis</name>
    <name type="common">Parasitoid wasp</name>
    <dbReference type="NCBI Taxonomy" id="684658"/>
    <lineage>
        <taxon>Eukaryota</taxon>
        <taxon>Metazoa</taxon>
        <taxon>Ecdysozoa</taxon>
        <taxon>Arthropoda</taxon>
        <taxon>Hexapoda</taxon>
        <taxon>Insecta</taxon>
        <taxon>Pterygota</taxon>
        <taxon>Neoptera</taxon>
        <taxon>Endopterygota</taxon>
        <taxon>Hymenoptera</taxon>
        <taxon>Apocrita</taxon>
        <taxon>Ichneumonoidea</taxon>
        <taxon>Braconidae</taxon>
        <taxon>Aphidiinae</taxon>
        <taxon>Aphidius</taxon>
    </lineage>
</organism>
<dbReference type="OrthoDB" id="5323195at2759"/>
<dbReference type="CDD" id="cd07977">
    <property type="entry name" value="TFIIE_beta_winged_helix"/>
    <property type="match status" value="1"/>
</dbReference>
<evidence type="ECO:0000259" key="9">
    <source>
        <dbReference type="PROSITE" id="PS51351"/>
    </source>
</evidence>
<dbReference type="Gene3D" id="1.10.10.10">
    <property type="entry name" value="Winged helix-like DNA-binding domain superfamily/Winged helix DNA-binding domain"/>
    <property type="match status" value="1"/>
</dbReference>
<reference evidence="10 11" key="1">
    <citation type="submission" date="2020-08" db="EMBL/GenBank/DDBJ databases">
        <title>Aphidius gifuensis genome sequencing and assembly.</title>
        <authorList>
            <person name="Du Z."/>
        </authorList>
    </citation>
    <scope>NUCLEOTIDE SEQUENCE [LARGE SCALE GENOMIC DNA]</scope>
    <source>
        <strain evidence="10">YNYX2018</strain>
        <tissue evidence="10">Adults</tissue>
    </source>
</reference>